<comment type="caution">
    <text evidence="1">The sequence shown here is derived from an EMBL/GenBank/DDBJ whole genome shotgun (WGS) entry which is preliminary data.</text>
</comment>
<protein>
    <submittedName>
        <fullName evidence="1">Uncharacterized protein</fullName>
    </submittedName>
</protein>
<reference evidence="1 2" key="1">
    <citation type="journal article" date="2018" name="Front. Plant Sci.">
        <title>Red Clover (Trifolium pratense) and Zigzag Clover (T. medium) - A Picture of Genomic Similarities and Differences.</title>
        <authorList>
            <person name="Dluhosova J."/>
            <person name="Istvanek J."/>
            <person name="Nedelnik J."/>
            <person name="Repkova J."/>
        </authorList>
    </citation>
    <scope>NUCLEOTIDE SEQUENCE [LARGE SCALE GENOMIC DNA]</scope>
    <source>
        <strain evidence="2">cv. 10/8</strain>
        <tissue evidence="1">Leaf</tissue>
    </source>
</reference>
<accession>A0A392NC48</accession>
<dbReference type="EMBL" id="LXQA010033986">
    <property type="protein sequence ID" value="MCH97061.1"/>
    <property type="molecule type" value="Genomic_DNA"/>
</dbReference>
<dbReference type="AlphaFoldDB" id="A0A392NC48"/>
<name>A0A392NC48_9FABA</name>
<evidence type="ECO:0000313" key="2">
    <source>
        <dbReference type="Proteomes" id="UP000265520"/>
    </source>
</evidence>
<feature type="non-terminal residue" evidence="1">
    <location>
        <position position="161"/>
    </location>
</feature>
<proteinExistence type="predicted"/>
<evidence type="ECO:0000313" key="1">
    <source>
        <dbReference type="EMBL" id="MCH97061.1"/>
    </source>
</evidence>
<keyword evidence="2" id="KW-1185">Reference proteome</keyword>
<organism evidence="1 2">
    <name type="scientific">Trifolium medium</name>
    <dbReference type="NCBI Taxonomy" id="97028"/>
    <lineage>
        <taxon>Eukaryota</taxon>
        <taxon>Viridiplantae</taxon>
        <taxon>Streptophyta</taxon>
        <taxon>Embryophyta</taxon>
        <taxon>Tracheophyta</taxon>
        <taxon>Spermatophyta</taxon>
        <taxon>Magnoliopsida</taxon>
        <taxon>eudicotyledons</taxon>
        <taxon>Gunneridae</taxon>
        <taxon>Pentapetalae</taxon>
        <taxon>rosids</taxon>
        <taxon>fabids</taxon>
        <taxon>Fabales</taxon>
        <taxon>Fabaceae</taxon>
        <taxon>Papilionoideae</taxon>
        <taxon>50 kb inversion clade</taxon>
        <taxon>NPAAA clade</taxon>
        <taxon>Hologalegina</taxon>
        <taxon>IRL clade</taxon>
        <taxon>Trifolieae</taxon>
        <taxon>Trifolium</taxon>
    </lineage>
</organism>
<dbReference type="Proteomes" id="UP000265520">
    <property type="component" value="Unassembled WGS sequence"/>
</dbReference>
<sequence length="161" mass="17582">MLFDRIPKLKPKDSDKYVSTMPHVFKYKTLRGSSADWCSKLESLSQSDCPHCVRDEETEFIENTVGEAGREGGNHDTSDVEALENTDVEASNVDPTFNVEASKNIGAKVVDQEVVAAAEQVDVVDEEAVAVVAPSSSHPKHNTLTPLISVVEDCNHVLEDV</sequence>